<keyword evidence="2" id="KW-1185">Reference proteome</keyword>
<protein>
    <submittedName>
        <fullName evidence="1">Pilus assembly protein PilW</fullName>
    </submittedName>
</protein>
<reference evidence="1 2" key="1">
    <citation type="submission" date="2019-11" db="EMBL/GenBank/DDBJ databases">
        <title>Type strains purchased from KCTC, JCM and DSMZ.</title>
        <authorList>
            <person name="Lu H."/>
        </authorList>
    </citation>
    <scope>NUCLEOTIDE SEQUENCE [LARGE SCALE GENOMIC DNA]</scope>
    <source>
        <strain evidence="1 2">DSM 103461</strain>
    </source>
</reference>
<sequence>MLCYARIPRRSSGRTLVEFLLALGLTALLALLASGLLLVAAQGYRQHNDQQDLNDGAQQALALIAQAIRQAAYVEWDSGVAPVGWAGDVAAAVSGLDSRSLSPDGDGIATPLPGVAHGSDVLALRYAGSGSGATGDGSSVNCAGFGVAAPATPAAQGWSIFYVATDASGVAELRCKYRSAAGWGSDALVRGVESFQVLYGVDTDVPADGIPNAYFSASAVDGLDAALELEGADAVQRQADLRRKTYWKRVASIRVALLLRSALATRVDTGSRRFDLFGADYADGHGEDEGVRIDERRLPQAQRRLSRVMLGATVALRNTRG</sequence>
<evidence type="ECO:0000313" key="2">
    <source>
        <dbReference type="Proteomes" id="UP000735592"/>
    </source>
</evidence>
<evidence type="ECO:0000313" key="1">
    <source>
        <dbReference type="EMBL" id="MTW35176.1"/>
    </source>
</evidence>
<accession>A0ABW9SSN0</accession>
<comment type="caution">
    <text evidence="1">The sequence shown here is derived from an EMBL/GenBank/DDBJ whole genome shotgun (WGS) entry which is preliminary data.</text>
</comment>
<dbReference type="RefSeq" id="WP_155436522.1">
    <property type="nucleotide sequence ID" value="NZ_JBHLXK010000007.1"/>
</dbReference>
<dbReference type="Proteomes" id="UP000735592">
    <property type="component" value="Unassembled WGS sequence"/>
</dbReference>
<dbReference type="InterPro" id="IPR032092">
    <property type="entry name" value="PilW"/>
</dbReference>
<name>A0ABW9SSN0_9BURK</name>
<dbReference type="Pfam" id="PF16074">
    <property type="entry name" value="PilW"/>
    <property type="match status" value="1"/>
</dbReference>
<gene>
    <name evidence="1" type="ORF">GM655_20450</name>
</gene>
<dbReference type="EMBL" id="WNKW01000008">
    <property type="protein sequence ID" value="MTW35176.1"/>
    <property type="molecule type" value="Genomic_DNA"/>
</dbReference>
<organism evidence="1 2">
    <name type="scientific">Pseudoduganella danionis</name>
    <dbReference type="NCBI Taxonomy" id="1890295"/>
    <lineage>
        <taxon>Bacteria</taxon>
        <taxon>Pseudomonadati</taxon>
        <taxon>Pseudomonadota</taxon>
        <taxon>Betaproteobacteria</taxon>
        <taxon>Burkholderiales</taxon>
        <taxon>Oxalobacteraceae</taxon>
        <taxon>Telluria group</taxon>
        <taxon>Pseudoduganella</taxon>
    </lineage>
</organism>
<proteinExistence type="predicted"/>